<evidence type="ECO:0000313" key="3">
    <source>
        <dbReference type="Proteomes" id="UP000628854"/>
    </source>
</evidence>
<organism evidence="2 3">
    <name type="scientific">Henriciella pelagia</name>
    <dbReference type="NCBI Taxonomy" id="1977912"/>
    <lineage>
        <taxon>Bacteria</taxon>
        <taxon>Pseudomonadati</taxon>
        <taxon>Pseudomonadota</taxon>
        <taxon>Alphaproteobacteria</taxon>
        <taxon>Hyphomonadales</taxon>
        <taxon>Hyphomonadaceae</taxon>
        <taxon>Henriciella</taxon>
    </lineage>
</organism>
<name>A0ABQ1K1D0_9PROT</name>
<keyword evidence="1" id="KW-0812">Transmembrane</keyword>
<dbReference type="Proteomes" id="UP000628854">
    <property type="component" value="Unassembled WGS sequence"/>
</dbReference>
<gene>
    <name evidence="2" type="ORF">GCM10011503_32600</name>
</gene>
<evidence type="ECO:0000256" key="1">
    <source>
        <dbReference type="SAM" id="Phobius"/>
    </source>
</evidence>
<dbReference type="EMBL" id="BMKF01000003">
    <property type="protein sequence ID" value="GGB81287.1"/>
    <property type="molecule type" value="Genomic_DNA"/>
</dbReference>
<protein>
    <submittedName>
        <fullName evidence="2">Uncharacterized protein</fullName>
    </submittedName>
</protein>
<comment type="caution">
    <text evidence="2">The sequence shown here is derived from an EMBL/GenBank/DDBJ whole genome shotgun (WGS) entry which is preliminary data.</text>
</comment>
<sequence length="85" mass="9457">MSNPPLEEYRIGYPVAIDAPGVDGGPPKTLTAYGIQGTPALVMMLGIEAHIRVARRAHRRLYQNCEFKGFLARKQQSWSSRNTIS</sequence>
<keyword evidence="1" id="KW-1133">Transmembrane helix</keyword>
<evidence type="ECO:0000313" key="2">
    <source>
        <dbReference type="EMBL" id="GGB81287.1"/>
    </source>
</evidence>
<keyword evidence="1" id="KW-0472">Membrane</keyword>
<feature type="transmembrane region" description="Helical" evidence="1">
    <location>
        <begin position="30"/>
        <end position="51"/>
    </location>
</feature>
<accession>A0ABQ1K1D0</accession>
<proteinExistence type="predicted"/>
<reference evidence="3" key="1">
    <citation type="journal article" date="2019" name="Int. J. Syst. Evol. Microbiol.">
        <title>The Global Catalogue of Microorganisms (GCM) 10K type strain sequencing project: providing services to taxonomists for standard genome sequencing and annotation.</title>
        <authorList>
            <consortium name="The Broad Institute Genomics Platform"/>
            <consortium name="The Broad Institute Genome Sequencing Center for Infectious Disease"/>
            <person name="Wu L."/>
            <person name="Ma J."/>
        </authorList>
    </citation>
    <scope>NUCLEOTIDE SEQUENCE [LARGE SCALE GENOMIC DNA]</scope>
    <source>
        <strain evidence="3">CGMCC 1.15928</strain>
    </source>
</reference>
<keyword evidence="3" id="KW-1185">Reference proteome</keyword>
<dbReference type="RefSeq" id="WP_084394784.1">
    <property type="nucleotide sequence ID" value="NZ_BMKF01000003.1"/>
</dbReference>